<reference evidence="2" key="2">
    <citation type="journal article" date="2014" name="FEMS Microbiol. Lett.">
        <title>Evidence for horizontal gene transfer, gene duplication and genetic variation as driving forces of the diversity of haemolytic phenotypes in Photobacterium damselae subsp. damselae.</title>
        <authorList>
            <person name="Rivas A.J."/>
            <person name="Labella A.M."/>
            <person name="Borrego J.J."/>
            <person name="Lemos M.L."/>
            <person name="Osorio C.R."/>
        </authorList>
    </citation>
    <scope>NUCLEOTIDE SEQUENCE</scope>
    <source>
        <strain evidence="2">LD07</strain>
    </source>
</reference>
<dbReference type="Gene3D" id="3.60.15.10">
    <property type="entry name" value="Ribonuclease Z/Hydroxyacylglutathione hydrolase-like"/>
    <property type="match status" value="1"/>
</dbReference>
<protein>
    <submittedName>
        <fullName evidence="2">Metal dependent phosphohydrolase</fullName>
    </submittedName>
</protein>
<evidence type="ECO:0000259" key="1">
    <source>
        <dbReference type="SMART" id="SM00849"/>
    </source>
</evidence>
<accession>W8QE66</accession>
<dbReference type="AlphaFoldDB" id="W8QE66"/>
<dbReference type="PANTHER" id="PTHR42951">
    <property type="entry name" value="METALLO-BETA-LACTAMASE DOMAIN-CONTAINING"/>
    <property type="match status" value="1"/>
</dbReference>
<reference evidence="2" key="1">
    <citation type="submission" date="2013-12" db="EMBL/GenBank/DDBJ databases">
        <authorList>
            <person name="Rivas A."/>
            <person name="Lemos M."/>
            <person name="Osorio C."/>
        </authorList>
    </citation>
    <scope>NUCLEOTIDE SEQUENCE</scope>
    <source>
        <strain evidence="2">LD07</strain>
    </source>
</reference>
<dbReference type="GO" id="GO:0016787">
    <property type="term" value="F:hydrolase activity"/>
    <property type="evidence" value="ECO:0007669"/>
    <property type="project" value="UniProtKB-KW"/>
</dbReference>
<name>W8QE66_PHODD</name>
<keyword evidence="2" id="KW-0378">Hydrolase</keyword>
<dbReference type="PANTHER" id="PTHR42951:SF14">
    <property type="entry name" value="METALLO-BETA-LACTAMASE SUPERFAMILY PROTEIN"/>
    <property type="match status" value="1"/>
</dbReference>
<evidence type="ECO:0000313" key="2">
    <source>
        <dbReference type="EMBL" id="AHL64184.1"/>
    </source>
</evidence>
<proteinExistence type="predicted"/>
<feature type="domain" description="Metallo-beta-lactamase" evidence="1">
    <location>
        <begin position="13"/>
        <end position="216"/>
    </location>
</feature>
<dbReference type="InterPro" id="IPR001279">
    <property type="entry name" value="Metallo-B-lactamas"/>
</dbReference>
<dbReference type="InterPro" id="IPR036866">
    <property type="entry name" value="RibonucZ/Hydroxyglut_hydro"/>
</dbReference>
<organism evidence="2">
    <name type="scientific">Photobacterium damselae subsp. damselae</name>
    <name type="common">Listonella damsela</name>
    <dbReference type="NCBI Taxonomy" id="85581"/>
    <lineage>
        <taxon>Bacteria</taxon>
        <taxon>Pseudomonadati</taxon>
        <taxon>Pseudomonadota</taxon>
        <taxon>Gammaproteobacteria</taxon>
        <taxon>Vibrionales</taxon>
        <taxon>Vibrionaceae</taxon>
        <taxon>Photobacterium</taxon>
    </lineage>
</organism>
<dbReference type="InterPro" id="IPR050855">
    <property type="entry name" value="NDM-1-like"/>
</dbReference>
<dbReference type="RefSeq" id="WP_068968008.1">
    <property type="nucleotide sequence ID" value="NZ_LYBU01000001.1"/>
</dbReference>
<dbReference type="SUPFAM" id="SSF56281">
    <property type="entry name" value="Metallo-hydrolase/oxidoreductase"/>
    <property type="match status" value="1"/>
</dbReference>
<dbReference type="EMBL" id="KF984032">
    <property type="protein sequence ID" value="AHL64184.1"/>
    <property type="molecule type" value="Genomic_DNA"/>
</dbReference>
<dbReference type="Pfam" id="PF00753">
    <property type="entry name" value="Lactamase_B"/>
    <property type="match status" value="1"/>
</dbReference>
<sequence>MISVDLYQGTEANVNSYILSDGENMLVVDCLRNSEEAEKLADHLEQKNQKLNMIFITHGHADHYMGLSVLHRRFPNVEIKVATQEIKNDLIEFSQWMESIGWLDNEPQMKVKSETNPNGFDYNNLITVIESPTISLPLSKHHIHLKADYPGNECGHMTTMTIPEQNIFLACDLLFNKVHAWCGPGVDRKEIHHWIAILEEILMQNNISDWTFYPGHGQSGDQTLVSNMINYLQKFLDITQSATTPQNAIDAMIAEFPGFAQEDFLLIHSVNNHVHG</sequence>
<dbReference type="SMART" id="SM00849">
    <property type="entry name" value="Lactamase_B"/>
    <property type="match status" value="1"/>
</dbReference>